<feature type="signal peptide" evidence="3">
    <location>
        <begin position="1"/>
        <end position="17"/>
    </location>
</feature>
<evidence type="ECO:0000256" key="1">
    <source>
        <dbReference type="SAM" id="MobiDB-lite"/>
    </source>
</evidence>
<evidence type="ECO:0000313" key="5">
    <source>
        <dbReference type="Proteomes" id="UP000070328"/>
    </source>
</evidence>
<evidence type="ECO:0000313" key="4">
    <source>
        <dbReference type="EMBL" id="KXH27564.1"/>
    </source>
</evidence>
<accession>A0A135RV48</accession>
<dbReference type="EMBL" id="JFBX01000818">
    <property type="protein sequence ID" value="KXH27564.1"/>
    <property type="molecule type" value="Genomic_DNA"/>
</dbReference>
<keyword evidence="3" id="KW-0732">Signal</keyword>
<comment type="caution">
    <text evidence="4">The sequence shown here is derived from an EMBL/GenBank/DDBJ whole genome shotgun (WGS) entry which is preliminary data.</text>
</comment>
<keyword evidence="2" id="KW-0812">Transmembrane</keyword>
<proteinExistence type="predicted"/>
<evidence type="ECO:0000256" key="2">
    <source>
        <dbReference type="SAM" id="Phobius"/>
    </source>
</evidence>
<evidence type="ECO:0000256" key="3">
    <source>
        <dbReference type="SAM" id="SignalP"/>
    </source>
</evidence>
<organism evidence="4 5">
    <name type="scientific">Colletotrichum simmondsii</name>
    <dbReference type="NCBI Taxonomy" id="703756"/>
    <lineage>
        <taxon>Eukaryota</taxon>
        <taxon>Fungi</taxon>
        <taxon>Dikarya</taxon>
        <taxon>Ascomycota</taxon>
        <taxon>Pezizomycotina</taxon>
        <taxon>Sordariomycetes</taxon>
        <taxon>Hypocreomycetidae</taxon>
        <taxon>Glomerellales</taxon>
        <taxon>Glomerellaceae</taxon>
        <taxon>Colletotrichum</taxon>
        <taxon>Colletotrichum acutatum species complex</taxon>
    </lineage>
</organism>
<dbReference type="Proteomes" id="UP000070328">
    <property type="component" value="Unassembled WGS sequence"/>
</dbReference>
<feature type="transmembrane region" description="Helical" evidence="2">
    <location>
        <begin position="60"/>
        <end position="78"/>
    </location>
</feature>
<keyword evidence="5" id="KW-1185">Reference proteome</keyword>
<keyword evidence="2" id="KW-0472">Membrane</keyword>
<dbReference type="AlphaFoldDB" id="A0A135RV48"/>
<protein>
    <submittedName>
        <fullName evidence="4">Uncharacterized protein</fullName>
    </submittedName>
</protein>
<name>A0A135RV48_9PEZI</name>
<reference evidence="4 5" key="1">
    <citation type="submission" date="2014-02" db="EMBL/GenBank/DDBJ databases">
        <title>The genome sequence of Colletotrichum simmondsii CBS122122.</title>
        <authorList>
            <person name="Baroncelli R."/>
            <person name="Thon M.R."/>
        </authorList>
    </citation>
    <scope>NUCLEOTIDE SEQUENCE [LARGE SCALE GENOMIC DNA]</scope>
    <source>
        <strain evidence="4 5">CBS122122</strain>
    </source>
</reference>
<feature type="chain" id="PRO_5007801348" evidence="3">
    <location>
        <begin position="18"/>
        <end position="106"/>
    </location>
</feature>
<keyword evidence="2" id="KW-1133">Transmembrane helix</keyword>
<feature type="region of interest" description="Disordered" evidence="1">
    <location>
        <begin position="25"/>
        <end position="56"/>
    </location>
</feature>
<gene>
    <name evidence="4" type="ORF">CSIM01_13170</name>
</gene>
<sequence>MRFSFAALLAMTTVALATTTPHASTATGGVKAAATKSNSASAKATSTTTHSKNAGPRETAAVALGVMLGGMGLVVNILEKGRDSEVTMTANPLEFGRVELELISVL</sequence>